<dbReference type="EMBL" id="JBHRXY010000001">
    <property type="protein sequence ID" value="MFC3628244.1"/>
    <property type="molecule type" value="Genomic_DNA"/>
</dbReference>
<evidence type="ECO:0000256" key="1">
    <source>
        <dbReference type="SAM" id="Phobius"/>
    </source>
</evidence>
<feature type="transmembrane region" description="Helical" evidence="1">
    <location>
        <begin position="45"/>
        <end position="64"/>
    </location>
</feature>
<protein>
    <submittedName>
        <fullName evidence="2">Uncharacterized protein</fullName>
    </submittedName>
</protein>
<feature type="transmembrane region" description="Helical" evidence="1">
    <location>
        <begin position="12"/>
        <end position="33"/>
    </location>
</feature>
<reference evidence="3" key="1">
    <citation type="journal article" date="2019" name="Int. J. Syst. Evol. Microbiol.">
        <title>The Global Catalogue of Microorganisms (GCM) 10K type strain sequencing project: providing services to taxonomists for standard genome sequencing and annotation.</title>
        <authorList>
            <consortium name="The Broad Institute Genomics Platform"/>
            <consortium name="The Broad Institute Genome Sequencing Center for Infectious Disease"/>
            <person name="Wu L."/>
            <person name="Ma J."/>
        </authorList>
    </citation>
    <scope>NUCLEOTIDE SEQUENCE [LARGE SCALE GENOMIC DNA]</scope>
    <source>
        <strain evidence="3">KCTC 42473</strain>
    </source>
</reference>
<sequence length="73" mass="8073">MMNNSEKAICAVCMFVGYVLPWTLLFVGAGIAWFADDSLWETVSAALIIVSLIVFLVLAFLAHLSNNREKPCH</sequence>
<dbReference type="Proteomes" id="UP001595539">
    <property type="component" value="Unassembled WGS sequence"/>
</dbReference>
<organism evidence="2 3">
    <name type="scientific">Paracoccus angustae</name>
    <dbReference type="NCBI Taxonomy" id="1671480"/>
    <lineage>
        <taxon>Bacteria</taxon>
        <taxon>Pseudomonadati</taxon>
        <taxon>Pseudomonadota</taxon>
        <taxon>Alphaproteobacteria</taxon>
        <taxon>Rhodobacterales</taxon>
        <taxon>Paracoccaceae</taxon>
        <taxon>Paracoccus</taxon>
    </lineage>
</organism>
<accession>A0ABV7U003</accession>
<proteinExistence type="predicted"/>
<keyword evidence="1" id="KW-0812">Transmembrane</keyword>
<gene>
    <name evidence="2" type="ORF">ACFOM8_02155</name>
</gene>
<dbReference type="RefSeq" id="WP_377758873.1">
    <property type="nucleotide sequence ID" value="NZ_JBHRXY010000001.1"/>
</dbReference>
<keyword evidence="1" id="KW-1133">Transmembrane helix</keyword>
<evidence type="ECO:0000313" key="2">
    <source>
        <dbReference type="EMBL" id="MFC3628244.1"/>
    </source>
</evidence>
<name>A0ABV7U003_9RHOB</name>
<comment type="caution">
    <text evidence="2">The sequence shown here is derived from an EMBL/GenBank/DDBJ whole genome shotgun (WGS) entry which is preliminary data.</text>
</comment>
<evidence type="ECO:0000313" key="3">
    <source>
        <dbReference type="Proteomes" id="UP001595539"/>
    </source>
</evidence>
<keyword evidence="3" id="KW-1185">Reference proteome</keyword>
<keyword evidence="1" id="KW-0472">Membrane</keyword>